<dbReference type="Proteomes" id="UP000042997">
    <property type="component" value="Unassembled WGS sequence"/>
</dbReference>
<dbReference type="eggNOG" id="COG2730">
    <property type="taxonomic scope" value="Bacteria"/>
</dbReference>
<dbReference type="SUPFAM" id="SSF51445">
    <property type="entry name" value="(Trans)glycosidases"/>
    <property type="match status" value="1"/>
</dbReference>
<dbReference type="Gene3D" id="3.20.20.80">
    <property type="entry name" value="Glycosidases"/>
    <property type="match status" value="1"/>
</dbReference>
<dbReference type="PANTHER" id="PTHR37836">
    <property type="entry name" value="LMO1036 PROTEIN"/>
    <property type="match status" value="1"/>
</dbReference>
<dbReference type="EMBL" id="CCSD01000088">
    <property type="protein sequence ID" value="CDZ90629.1"/>
    <property type="molecule type" value="Genomic_DNA"/>
</dbReference>
<feature type="domain" description="Apiosidase-like catalytic" evidence="1">
    <location>
        <begin position="57"/>
        <end position="369"/>
    </location>
</feature>
<sequence length="477" mass="51823">MNRHSALSLLVLLCVAGCTDRGGPRVPSSPPATVPAAAACDVAESAGHRYVSSVGRNGRYFEDQHGDPILIRGDSPWSGMADWSPEQAELYFANRAAHGFDAALVSVIADPDNGGPNENGATFDGIEPFVGGDITAWNEPYWERVDEYARIACRYGNTLFLYPIDGWNLSGVFASATPEQAAVYGRMIAQRYARFPNIVWLTGGDYSPDTDDAAAGAESDRVLRAVLDGIRAAGSDRPFSIQLGPQKSLSTDNPFWEPLVDWNFVYTYLPTYKAVLDGYERPAGVRDPRPAVFAEGNYEGENNQPETAPTTDETLRRQALWALTSGSPGEFRGSDDWEFRDGWEARLDTPAVTQLRALRDLWASWAWWQLVPDVDDPFVLDGRGTRATDDETVDVLDNDYVTAARTPDGALAVVYVPTERTIRLALSLIPQGASYAWIDPADAAAPALPAQVDRDGNVSTPGTNVGGAEDWLLVVTG</sequence>
<gene>
    <name evidence="2" type="ORF">RHRU231_740072</name>
</gene>
<dbReference type="Pfam" id="PF13204">
    <property type="entry name" value="Apiosidase"/>
    <property type="match status" value="1"/>
</dbReference>
<protein>
    <recommendedName>
        <fullName evidence="1">Apiosidase-like catalytic domain-containing protein</fullName>
    </recommendedName>
</protein>
<dbReference type="AlphaFoldDB" id="A0A098BPG9"/>
<dbReference type="PANTHER" id="PTHR37836:SF2">
    <property type="entry name" value="DUF4038 DOMAIN-CONTAINING PROTEIN"/>
    <property type="match status" value="1"/>
</dbReference>
<evidence type="ECO:0000313" key="3">
    <source>
        <dbReference type="Proteomes" id="UP000042997"/>
    </source>
</evidence>
<evidence type="ECO:0000313" key="2">
    <source>
        <dbReference type="EMBL" id="CDZ90629.1"/>
    </source>
</evidence>
<name>A0A098BPG9_9NOCA</name>
<dbReference type="RefSeq" id="WP_017680929.1">
    <property type="nucleotide sequence ID" value="NZ_CP023714.1"/>
</dbReference>
<evidence type="ECO:0000259" key="1">
    <source>
        <dbReference type="Pfam" id="PF13204"/>
    </source>
</evidence>
<proteinExistence type="predicted"/>
<dbReference type="InterPro" id="IPR017853">
    <property type="entry name" value="GH"/>
</dbReference>
<dbReference type="InterPro" id="IPR025277">
    <property type="entry name" value="Apiosidase-like_cat_dom"/>
</dbReference>
<dbReference type="OrthoDB" id="8108447at2"/>
<accession>A0A098BPG9</accession>
<reference evidence="2 3" key="1">
    <citation type="journal article" date="2014" name="Genome Announc.">
        <title>Draft Genome Sequence of Propane- and Butane-Oxidizing Actinobacterium Rhodococcus ruber IEGM 231.</title>
        <authorList>
            <person name="Ivshina I.B."/>
            <person name="Kuyukina M.S."/>
            <person name="Krivoruchko A.V."/>
            <person name="Barbe V."/>
            <person name="Fischer C."/>
        </authorList>
    </citation>
    <scope>NUCLEOTIDE SEQUENCE [LARGE SCALE GENOMIC DNA]</scope>
</reference>
<organism evidence="2 3">
    <name type="scientific">Rhodococcus ruber</name>
    <dbReference type="NCBI Taxonomy" id="1830"/>
    <lineage>
        <taxon>Bacteria</taxon>
        <taxon>Bacillati</taxon>
        <taxon>Actinomycetota</taxon>
        <taxon>Actinomycetes</taxon>
        <taxon>Mycobacteriales</taxon>
        <taxon>Nocardiaceae</taxon>
        <taxon>Rhodococcus</taxon>
    </lineage>
</organism>